<dbReference type="RefSeq" id="WP_241446487.1">
    <property type="nucleotide sequence ID" value="NZ_BSUJ01000001.1"/>
</dbReference>
<dbReference type="Proteomes" id="UP001157109">
    <property type="component" value="Unassembled WGS sequence"/>
</dbReference>
<dbReference type="InterPro" id="IPR016181">
    <property type="entry name" value="Acyl_CoA_acyltransferase"/>
</dbReference>
<reference evidence="2" key="1">
    <citation type="journal article" date="2019" name="Int. J. Syst. Evol. Microbiol.">
        <title>The Global Catalogue of Microorganisms (GCM) 10K type strain sequencing project: providing services to taxonomists for standard genome sequencing and annotation.</title>
        <authorList>
            <consortium name="The Broad Institute Genomics Platform"/>
            <consortium name="The Broad Institute Genome Sequencing Center for Infectious Disease"/>
            <person name="Wu L."/>
            <person name="Ma J."/>
        </authorList>
    </citation>
    <scope>NUCLEOTIDE SEQUENCE [LARGE SCALE GENOMIC DNA]</scope>
    <source>
        <strain evidence="2">NBRC 105830</strain>
    </source>
</reference>
<dbReference type="Gene3D" id="3.40.630.30">
    <property type="match status" value="1"/>
</dbReference>
<sequence length="167" mass="17827">MSARTQADPVHLRITPVAHGDAVALLSVFAGMSARSRYLRYHTGIRTLTSRMVSHLTDLAPGRHVAHAAWLGAEPVGLVRWIRSTAAPDRADLALEVVDGVHGCGIGALLAATSARSASAEGVRWLHCYVDPENVRVRAWLLARGAERDLIDPSALLVPVETVCAAV</sequence>
<comment type="caution">
    <text evidence="1">The sequence shown here is derived from an EMBL/GenBank/DDBJ whole genome shotgun (WGS) entry which is preliminary data.</text>
</comment>
<evidence type="ECO:0000313" key="1">
    <source>
        <dbReference type="EMBL" id="GMA20430.1"/>
    </source>
</evidence>
<organism evidence="1 2">
    <name type="scientific">Arsenicicoccus piscis</name>
    <dbReference type="NCBI Taxonomy" id="673954"/>
    <lineage>
        <taxon>Bacteria</taxon>
        <taxon>Bacillati</taxon>
        <taxon>Actinomycetota</taxon>
        <taxon>Actinomycetes</taxon>
        <taxon>Micrococcales</taxon>
        <taxon>Intrasporangiaceae</taxon>
        <taxon>Arsenicicoccus</taxon>
    </lineage>
</organism>
<gene>
    <name evidence="1" type="ORF">GCM10025862_24510</name>
</gene>
<evidence type="ECO:0000313" key="2">
    <source>
        <dbReference type="Proteomes" id="UP001157109"/>
    </source>
</evidence>
<evidence type="ECO:0008006" key="3">
    <source>
        <dbReference type="Google" id="ProtNLM"/>
    </source>
</evidence>
<protein>
    <recommendedName>
        <fullName evidence="3">GNAT family N-acetyltransferase</fullName>
    </recommendedName>
</protein>
<accession>A0ABQ6HS88</accession>
<dbReference type="SUPFAM" id="SSF55729">
    <property type="entry name" value="Acyl-CoA N-acyltransferases (Nat)"/>
    <property type="match status" value="1"/>
</dbReference>
<keyword evidence="2" id="KW-1185">Reference proteome</keyword>
<proteinExistence type="predicted"/>
<dbReference type="EMBL" id="BSUJ01000001">
    <property type="protein sequence ID" value="GMA20430.1"/>
    <property type="molecule type" value="Genomic_DNA"/>
</dbReference>
<name>A0ABQ6HS88_9MICO</name>